<evidence type="ECO:0000256" key="1">
    <source>
        <dbReference type="ARBA" id="ARBA00022729"/>
    </source>
</evidence>
<dbReference type="PANTHER" id="PTHR15337:SF11">
    <property type="entry name" value="THIOREDOXIN DOMAIN-CONTAINING PROTEIN"/>
    <property type="match status" value="1"/>
</dbReference>
<sequence length="142" mass="16308">MKTILFLLIVNLSIPSFAQNWQLDLEQAKLEAKKHQKQILLVFSGSDWCGPCIKLDQEIWQTAVFKKHAEANLILVKADFPKRKGNKLSENQAIKNTKLAEKYNPKGHFPLVILLNDKGEELNKLGYKNLTPEQYILAIHEK</sequence>
<name>A0A916ZW57_9FLAO</name>
<dbReference type="Proteomes" id="UP000599688">
    <property type="component" value="Unassembled WGS sequence"/>
</dbReference>
<feature type="chain" id="PRO_5036949496" description="Thioredoxin-like" evidence="2">
    <location>
        <begin position="19"/>
        <end position="142"/>
    </location>
</feature>
<evidence type="ECO:0000313" key="4">
    <source>
        <dbReference type="Proteomes" id="UP000599688"/>
    </source>
</evidence>
<dbReference type="PANTHER" id="PTHR15337">
    <property type="entry name" value="ANTERIOR GRADIENT PROTEIN-RELATED"/>
    <property type="match status" value="1"/>
</dbReference>
<evidence type="ECO:0008006" key="5">
    <source>
        <dbReference type="Google" id="ProtNLM"/>
    </source>
</evidence>
<evidence type="ECO:0000256" key="2">
    <source>
        <dbReference type="SAM" id="SignalP"/>
    </source>
</evidence>
<comment type="caution">
    <text evidence="3">The sequence shown here is derived from an EMBL/GenBank/DDBJ whole genome shotgun (WGS) entry which is preliminary data.</text>
</comment>
<dbReference type="InterPro" id="IPR051099">
    <property type="entry name" value="AGR/TXD"/>
</dbReference>
<dbReference type="AlphaFoldDB" id="A0A916ZW57"/>
<evidence type="ECO:0000313" key="3">
    <source>
        <dbReference type="EMBL" id="GGE15919.1"/>
    </source>
</evidence>
<reference evidence="3 4" key="1">
    <citation type="journal article" date="2014" name="Int. J. Syst. Evol. Microbiol.">
        <title>Complete genome sequence of Corynebacterium casei LMG S-19264T (=DSM 44701T), isolated from a smear-ripened cheese.</title>
        <authorList>
            <consortium name="US DOE Joint Genome Institute (JGI-PGF)"/>
            <person name="Walter F."/>
            <person name="Albersmeier A."/>
            <person name="Kalinowski J."/>
            <person name="Ruckert C."/>
        </authorList>
    </citation>
    <scope>NUCLEOTIDE SEQUENCE [LARGE SCALE GENOMIC DNA]</scope>
    <source>
        <strain evidence="3 4">CGMCC 1.12925</strain>
    </source>
</reference>
<keyword evidence="1 2" id="KW-0732">Signal</keyword>
<protein>
    <recommendedName>
        <fullName evidence="5">Thioredoxin-like</fullName>
    </recommendedName>
</protein>
<accession>A0A916ZW57</accession>
<dbReference type="InterPro" id="IPR036249">
    <property type="entry name" value="Thioredoxin-like_sf"/>
</dbReference>
<gene>
    <name evidence="3" type="ORF">GCM10010831_16520</name>
</gene>
<dbReference type="EMBL" id="BMGL01000009">
    <property type="protein sequence ID" value="GGE15919.1"/>
    <property type="molecule type" value="Genomic_DNA"/>
</dbReference>
<dbReference type="SUPFAM" id="SSF52833">
    <property type="entry name" value="Thioredoxin-like"/>
    <property type="match status" value="1"/>
</dbReference>
<dbReference type="Pfam" id="PF13899">
    <property type="entry name" value="Thioredoxin_7"/>
    <property type="match status" value="1"/>
</dbReference>
<dbReference type="Gene3D" id="3.40.30.10">
    <property type="entry name" value="Glutaredoxin"/>
    <property type="match status" value="1"/>
</dbReference>
<organism evidence="3 4">
    <name type="scientific">Psychroflexus salis</name>
    <dbReference type="NCBI Taxonomy" id="1526574"/>
    <lineage>
        <taxon>Bacteria</taxon>
        <taxon>Pseudomonadati</taxon>
        <taxon>Bacteroidota</taxon>
        <taxon>Flavobacteriia</taxon>
        <taxon>Flavobacteriales</taxon>
        <taxon>Flavobacteriaceae</taxon>
        <taxon>Psychroflexus</taxon>
    </lineage>
</organism>
<dbReference type="RefSeq" id="WP_188406366.1">
    <property type="nucleotide sequence ID" value="NZ_BMGL01000009.1"/>
</dbReference>
<proteinExistence type="predicted"/>
<keyword evidence="4" id="KW-1185">Reference proteome</keyword>
<feature type="signal peptide" evidence="2">
    <location>
        <begin position="1"/>
        <end position="18"/>
    </location>
</feature>